<feature type="transmembrane region" description="Helical" evidence="2">
    <location>
        <begin position="160"/>
        <end position="180"/>
    </location>
</feature>
<sequence length="603" mass="66127">MMAQTSESPHAARERVSADERPRNRHERHLAGSRRATREARPGWTRPPRIFEPSFSGVGLVVGALFIAVSLLPSLLPRGSVVQGVATGVSFMLGYGIGAAGHAIWNYLEIPNLRGRARTIVAWVLLGFIGLMLASAIWGWVGWQNEIRHTFGMDDLHPTAWPLVIGSGLLTAALVLIVSRSFRTLFRWAGDTLDRWLPRRLAITLSTAGLLLLLWLLVSGALVQGFFAGANAIFSVRDTNDKAGVEEVTSALRSGSPASTVEWEDLGRQGRSFVSSGPTIDELDGYNDGGAREPIRVYVGLKSADTLEERAQLLLDELIRTGAFDRKVLIVGTTTGTGFLEPNGVDSLEYLFNGDTAIAGLQYSYLPSWISLLADQQAVKETSQEEFRVIHDYWAELPETSRPEMYLYGLSLGSYGVESVLSSIDIINEPIDGALLSGPPFVNLLHNELERTRDAGTPQWLPTVSEGRTVRFTGEVDSLDAPTSTWGDTRIVYFQHGSDPVVFFTPTAFYREPEWMQGTRAPDVSSTMAWFPLVTGWQLLLDLPAAGSVPEGYGHMYSVTGNLQAWVGVTEPEGWTDADTDALAAHLEERVVEQRTLLEQLGD</sequence>
<dbReference type="Pfam" id="PF10081">
    <property type="entry name" value="Abhydrolase_9"/>
    <property type="match status" value="1"/>
</dbReference>
<keyword evidence="2" id="KW-0812">Transmembrane</keyword>
<proteinExistence type="predicted"/>
<evidence type="ECO:0000259" key="4">
    <source>
        <dbReference type="Pfam" id="PF15420"/>
    </source>
</evidence>
<evidence type="ECO:0000256" key="2">
    <source>
        <dbReference type="SAM" id="Phobius"/>
    </source>
</evidence>
<feature type="compositionally biased region" description="Basic residues" evidence="1">
    <location>
        <begin position="23"/>
        <end position="32"/>
    </location>
</feature>
<dbReference type="Pfam" id="PF15420">
    <property type="entry name" value="Abhydrolase_9_N"/>
    <property type="match status" value="1"/>
</dbReference>
<reference evidence="5" key="1">
    <citation type="submission" date="2023-06" db="EMBL/GenBank/DDBJ databases">
        <title>Sysu t00039.</title>
        <authorList>
            <person name="Gao L."/>
            <person name="Fang B.-Z."/>
            <person name="Li W.-J."/>
        </authorList>
    </citation>
    <scope>NUCLEOTIDE SEQUENCE</scope>
    <source>
        <strain evidence="5">SYSU T00039</strain>
    </source>
</reference>
<gene>
    <name evidence="5" type="ORF">QQX10_04950</name>
</gene>
<accession>A0AAW7M5X5</accession>
<feature type="transmembrane region" description="Helical" evidence="2">
    <location>
        <begin position="201"/>
        <end position="227"/>
    </location>
</feature>
<dbReference type="PIRSF" id="PIRSF007542">
    <property type="entry name" value="UCP007542"/>
    <property type="match status" value="1"/>
</dbReference>
<dbReference type="AlphaFoldDB" id="A0AAW7M5X5"/>
<organism evidence="5 6">
    <name type="scientific">Demequina lignilytica</name>
    <dbReference type="NCBI Taxonomy" id="3051663"/>
    <lineage>
        <taxon>Bacteria</taxon>
        <taxon>Bacillati</taxon>
        <taxon>Actinomycetota</taxon>
        <taxon>Actinomycetes</taxon>
        <taxon>Micrococcales</taxon>
        <taxon>Demequinaceae</taxon>
        <taxon>Demequina</taxon>
    </lineage>
</organism>
<feature type="domain" description="Alpha/beta-hydrolase N-terminal" evidence="4">
    <location>
        <begin position="73"/>
        <end position="278"/>
    </location>
</feature>
<evidence type="ECO:0000313" key="6">
    <source>
        <dbReference type="Proteomes" id="UP001172737"/>
    </source>
</evidence>
<evidence type="ECO:0000313" key="5">
    <source>
        <dbReference type="EMBL" id="MDN4487516.1"/>
    </source>
</evidence>
<feature type="transmembrane region" description="Helical" evidence="2">
    <location>
        <begin position="120"/>
        <end position="140"/>
    </location>
</feature>
<feature type="compositionally biased region" description="Basic and acidic residues" evidence="1">
    <location>
        <begin position="10"/>
        <end position="22"/>
    </location>
</feature>
<dbReference type="RefSeq" id="WP_301118573.1">
    <property type="nucleotide sequence ID" value="NZ_JAUHPX010000002.1"/>
</dbReference>
<feature type="transmembrane region" description="Helical" evidence="2">
    <location>
        <begin position="88"/>
        <end position="108"/>
    </location>
</feature>
<feature type="transmembrane region" description="Helical" evidence="2">
    <location>
        <begin position="55"/>
        <end position="76"/>
    </location>
</feature>
<keyword evidence="6" id="KW-1185">Reference proteome</keyword>
<protein>
    <submittedName>
        <fullName evidence="5">Alpha/beta-hydrolase family protein</fullName>
    </submittedName>
</protein>
<feature type="domain" description="Alpha/beta-hydrolase catalytic" evidence="3">
    <location>
        <begin position="295"/>
        <end position="583"/>
    </location>
</feature>
<evidence type="ECO:0000259" key="3">
    <source>
        <dbReference type="Pfam" id="PF10081"/>
    </source>
</evidence>
<dbReference type="InterPro" id="IPR027788">
    <property type="entry name" value="Alpha/beta-hydrolase_N_dom"/>
</dbReference>
<name>A0AAW7M5X5_9MICO</name>
<feature type="region of interest" description="Disordered" evidence="1">
    <location>
        <begin position="1"/>
        <end position="45"/>
    </location>
</feature>
<dbReference type="InterPro" id="IPR027787">
    <property type="entry name" value="Alpha/beta-hydrolase_catalytic"/>
</dbReference>
<evidence type="ECO:0000256" key="1">
    <source>
        <dbReference type="SAM" id="MobiDB-lite"/>
    </source>
</evidence>
<comment type="caution">
    <text evidence="5">The sequence shown here is derived from an EMBL/GenBank/DDBJ whole genome shotgun (WGS) entry which is preliminary data.</text>
</comment>
<keyword evidence="2" id="KW-1133">Transmembrane helix</keyword>
<keyword evidence="2" id="KW-0472">Membrane</keyword>
<dbReference type="Proteomes" id="UP001172737">
    <property type="component" value="Unassembled WGS sequence"/>
</dbReference>
<dbReference type="EMBL" id="JAUHPX010000002">
    <property type="protein sequence ID" value="MDN4487516.1"/>
    <property type="molecule type" value="Genomic_DNA"/>
</dbReference>
<dbReference type="InterPro" id="IPR012037">
    <property type="entry name" value="Alpha/beta-hydrolase_fam"/>
</dbReference>